<sequence>MKPYHHKISPRELASFVDHTCLRPEIDSSKIETVCQEALELNFATVCITPFYTSLASDFLKGSKVNVCTVVGLEI</sequence>
<dbReference type="Gene3D" id="3.20.20.70">
    <property type="entry name" value="Aldolase class I"/>
    <property type="match status" value="1"/>
</dbReference>
<protein>
    <submittedName>
        <fullName evidence="1">Deoxyribose-phosphate aldolase 1</fullName>
        <ecNumber evidence="1">4.1.2.4</ecNumber>
    </submittedName>
</protein>
<proteinExistence type="predicted"/>
<dbReference type="EC" id="4.1.2.4" evidence="1"/>
<dbReference type="PANTHER" id="PTHR10889">
    <property type="entry name" value="DEOXYRIBOSE-PHOSPHATE ALDOLASE"/>
    <property type="match status" value="1"/>
</dbReference>
<dbReference type="SUPFAM" id="SSF51569">
    <property type="entry name" value="Aldolase"/>
    <property type="match status" value="1"/>
</dbReference>
<evidence type="ECO:0000313" key="2">
    <source>
        <dbReference type="Proteomes" id="UP000094056"/>
    </source>
</evidence>
<evidence type="ECO:0000313" key="1">
    <source>
        <dbReference type="EMBL" id="ODS32795.1"/>
    </source>
</evidence>
<dbReference type="Proteomes" id="UP000094056">
    <property type="component" value="Unassembled WGS sequence"/>
</dbReference>
<comment type="caution">
    <text evidence="1">The sequence shown here is derived from an EMBL/GenBank/DDBJ whole genome shotgun (WGS) entry which is preliminary data.</text>
</comment>
<dbReference type="EMBL" id="MAYW01000048">
    <property type="protein sequence ID" value="ODS32795.1"/>
    <property type="molecule type" value="Genomic_DNA"/>
</dbReference>
<dbReference type="GO" id="GO:0016052">
    <property type="term" value="P:carbohydrate catabolic process"/>
    <property type="evidence" value="ECO:0007669"/>
    <property type="project" value="TreeGrafter"/>
</dbReference>
<name>A0A1E3XAY5_9BACT</name>
<organism evidence="1 2">
    <name type="scientific">Candidatus Scalindua rubra</name>
    <dbReference type="NCBI Taxonomy" id="1872076"/>
    <lineage>
        <taxon>Bacteria</taxon>
        <taxon>Pseudomonadati</taxon>
        <taxon>Planctomycetota</taxon>
        <taxon>Candidatus Brocadiia</taxon>
        <taxon>Candidatus Brocadiales</taxon>
        <taxon>Candidatus Scalinduaceae</taxon>
        <taxon>Candidatus Scalindua</taxon>
    </lineage>
</organism>
<dbReference type="AlphaFoldDB" id="A0A1E3XAY5"/>
<dbReference type="GO" id="GO:0005737">
    <property type="term" value="C:cytoplasm"/>
    <property type="evidence" value="ECO:0007669"/>
    <property type="project" value="InterPro"/>
</dbReference>
<dbReference type="PANTHER" id="PTHR10889:SF1">
    <property type="entry name" value="DEOXYRIBOSE-PHOSPHATE ALDOLASE"/>
    <property type="match status" value="1"/>
</dbReference>
<accession>A0A1E3XAY5</accession>
<dbReference type="GO" id="GO:0009264">
    <property type="term" value="P:deoxyribonucleotide catabolic process"/>
    <property type="evidence" value="ECO:0007669"/>
    <property type="project" value="InterPro"/>
</dbReference>
<reference evidence="1 2" key="1">
    <citation type="submission" date="2016-07" db="EMBL/GenBank/DDBJ databases">
        <title>Draft genome of Scalindua rubra, obtained from a brine-seawater interface in the Red Sea, sheds light on salt adaptation in anammox bacteria.</title>
        <authorList>
            <person name="Speth D.R."/>
            <person name="Lagkouvardos I."/>
            <person name="Wang Y."/>
            <person name="Qian P.-Y."/>
            <person name="Dutilh B.E."/>
            <person name="Jetten M.S."/>
        </authorList>
    </citation>
    <scope>NUCLEOTIDE SEQUENCE [LARGE SCALE GENOMIC DNA]</scope>
    <source>
        <strain evidence="1">BSI-1</strain>
    </source>
</reference>
<dbReference type="InterPro" id="IPR013785">
    <property type="entry name" value="Aldolase_TIM"/>
</dbReference>
<dbReference type="InterPro" id="IPR011343">
    <property type="entry name" value="DeoC"/>
</dbReference>
<keyword evidence="1" id="KW-0456">Lyase</keyword>
<gene>
    <name evidence="1" type="primary">deoC1</name>
    <name evidence="1" type="ORF">SCARUB_02052</name>
</gene>
<dbReference type="GO" id="GO:0004139">
    <property type="term" value="F:deoxyribose-phosphate aldolase activity"/>
    <property type="evidence" value="ECO:0007669"/>
    <property type="project" value="UniProtKB-EC"/>
</dbReference>